<dbReference type="PROSITE" id="PS01313">
    <property type="entry name" value="LIPB"/>
    <property type="match status" value="1"/>
</dbReference>
<dbReference type="PANTHER" id="PTHR10993:SF7">
    <property type="entry name" value="LIPOYLTRANSFERASE 2, MITOCHONDRIAL-RELATED"/>
    <property type="match status" value="1"/>
</dbReference>
<comment type="similarity">
    <text evidence="3 6">Belongs to the LipB family.</text>
</comment>
<dbReference type="EnsemblMetazoa" id="CapteT224615">
    <property type="protein sequence ID" value="CapteP224615"/>
    <property type="gene ID" value="CapteG224615"/>
</dbReference>
<dbReference type="UniPathway" id="UPA00538">
    <property type="reaction ID" value="UER00592"/>
</dbReference>
<dbReference type="HOGENOM" id="CLU_035168_1_2_1"/>
<evidence type="ECO:0000256" key="1">
    <source>
        <dbReference type="ARBA" id="ARBA00004173"/>
    </source>
</evidence>
<feature type="site" description="Lowers pKa of active site Cys" evidence="9">
    <location>
        <position position="148"/>
    </location>
</feature>
<comment type="subcellular location">
    <subcellularLocation>
        <location evidence="1 6">Mitochondrion</location>
    </subcellularLocation>
</comment>
<accession>R7V6C9</accession>
<reference evidence="12" key="3">
    <citation type="submission" date="2015-06" db="UniProtKB">
        <authorList>
            <consortium name="EnsemblMetazoa"/>
        </authorList>
    </citation>
    <scope>IDENTIFICATION</scope>
</reference>
<evidence type="ECO:0000256" key="4">
    <source>
        <dbReference type="ARBA" id="ARBA00022679"/>
    </source>
</evidence>
<dbReference type="CDD" id="cd16444">
    <property type="entry name" value="LipB"/>
    <property type="match status" value="1"/>
</dbReference>
<keyword evidence="13" id="KW-1185">Reference proteome</keyword>
<feature type="binding site" evidence="8">
    <location>
        <begin position="151"/>
        <end position="153"/>
    </location>
    <ligand>
        <name>substrate</name>
    </ligand>
</feature>
<protein>
    <recommendedName>
        <fullName evidence="6">Octanoyl-[acyl-carrier-protein]:protein N-octanoyltransferase LIPT2, mitochondrial</fullName>
        <ecNumber evidence="6">2.3.1.181</ecNumber>
    </recommendedName>
</protein>
<comment type="catalytic activity">
    <reaction evidence="6">
        <text>octanoyl-[ACP] + L-lysyl-[protein] = N(6)-octanoyl-L-lysyl-[protein] + holo-[ACP] + H(+)</text>
        <dbReference type="Rhea" id="RHEA:17665"/>
        <dbReference type="Rhea" id="RHEA-COMP:9636"/>
        <dbReference type="Rhea" id="RHEA-COMP:9685"/>
        <dbReference type="Rhea" id="RHEA-COMP:9752"/>
        <dbReference type="Rhea" id="RHEA-COMP:9928"/>
        <dbReference type="ChEBI" id="CHEBI:15378"/>
        <dbReference type="ChEBI" id="CHEBI:29969"/>
        <dbReference type="ChEBI" id="CHEBI:64479"/>
        <dbReference type="ChEBI" id="CHEBI:78463"/>
        <dbReference type="ChEBI" id="CHEBI:78809"/>
        <dbReference type="EC" id="2.3.1.181"/>
    </reaction>
</comment>
<dbReference type="Proteomes" id="UP000014760">
    <property type="component" value="Unassembled WGS sequence"/>
</dbReference>
<keyword evidence="6" id="KW-0496">Mitochondrion</keyword>
<evidence type="ECO:0000313" key="13">
    <source>
        <dbReference type="Proteomes" id="UP000014760"/>
    </source>
</evidence>
<comment type="pathway">
    <text evidence="2 6">Protein modification; protein lipoylation via endogenous pathway; protein N(6)-(lipoyl)lysine from octanoyl-[acyl-carrier-protein]: step 1/2.</text>
</comment>
<feature type="binding site" evidence="8">
    <location>
        <begin position="164"/>
        <end position="166"/>
    </location>
    <ligand>
        <name>substrate</name>
    </ligand>
</feature>
<dbReference type="STRING" id="283909.R7V6C9"/>
<dbReference type="PROSITE" id="PS51733">
    <property type="entry name" value="BPL_LPL_CATALYTIC"/>
    <property type="match status" value="1"/>
</dbReference>
<evidence type="ECO:0000256" key="8">
    <source>
        <dbReference type="PIRSR" id="PIRSR016262-2"/>
    </source>
</evidence>
<keyword evidence="5 6" id="KW-0012">Acyltransferase</keyword>
<evidence type="ECO:0000256" key="9">
    <source>
        <dbReference type="PIRSR" id="PIRSR016262-3"/>
    </source>
</evidence>
<proteinExistence type="inferred from homology"/>
<sequence length="227" mass="25306">MATLKNLVRVVNLGLKDYHSALRVQREHSSAILRALSSKEPRPFGTLLLVEHPPVYTVGLRDKVYSTEEENSLKDLGADFVRTNRGGLITFHGPGQLVFYPIIYLKDFNIGMRQYVDQLEETVIQMCRHYGIEANRSPDTGVWVKGNKLAAIGVHGSRYVTTHGVGLNCSTDLSWFEHIVPCGIEGKGVTSLSEELSSHISVNDAVPHLLKAFADVFQCTYASYEDR</sequence>
<dbReference type="Pfam" id="PF21948">
    <property type="entry name" value="LplA-B_cat"/>
    <property type="match status" value="1"/>
</dbReference>
<evidence type="ECO:0000313" key="12">
    <source>
        <dbReference type="EnsemblMetazoa" id="CapteP224615"/>
    </source>
</evidence>
<dbReference type="InterPro" id="IPR045864">
    <property type="entry name" value="aa-tRNA-synth_II/BPL/LPL"/>
</dbReference>
<evidence type="ECO:0000256" key="3">
    <source>
        <dbReference type="ARBA" id="ARBA00007907"/>
    </source>
</evidence>
<dbReference type="HAMAP" id="MF_00013">
    <property type="entry name" value="LipB"/>
    <property type="match status" value="1"/>
</dbReference>
<dbReference type="EMBL" id="KB294746">
    <property type="protein sequence ID" value="ELU14124.1"/>
    <property type="molecule type" value="Genomic_DNA"/>
</dbReference>
<reference evidence="13" key="1">
    <citation type="submission" date="2012-12" db="EMBL/GenBank/DDBJ databases">
        <authorList>
            <person name="Hellsten U."/>
            <person name="Grimwood J."/>
            <person name="Chapman J.A."/>
            <person name="Shapiro H."/>
            <person name="Aerts A."/>
            <person name="Otillar R.P."/>
            <person name="Terry A.Y."/>
            <person name="Boore J.L."/>
            <person name="Simakov O."/>
            <person name="Marletaz F."/>
            <person name="Cho S.-J."/>
            <person name="Edsinger-Gonzales E."/>
            <person name="Havlak P."/>
            <person name="Kuo D.-H."/>
            <person name="Larsson T."/>
            <person name="Lv J."/>
            <person name="Arendt D."/>
            <person name="Savage R."/>
            <person name="Osoegawa K."/>
            <person name="de Jong P."/>
            <person name="Lindberg D.R."/>
            <person name="Seaver E.C."/>
            <person name="Weisblat D.A."/>
            <person name="Putnam N.H."/>
            <person name="Grigoriev I.V."/>
            <person name="Rokhsar D.S."/>
        </authorList>
    </citation>
    <scope>NUCLEOTIDE SEQUENCE</scope>
    <source>
        <strain evidence="13">I ESC-2004</strain>
    </source>
</reference>
<dbReference type="OrthoDB" id="19908at2759"/>
<comment type="function">
    <text evidence="6">Catalyzes the transfer of endogenously produced octanoic acid from octanoyl-acyl-carrier-protein onto the lipoyl domains of lipoate-dependent enzymes. Lipoyl-ACP can also act as a substrate although octanoyl-ACP is likely to be the physiological substrate.</text>
</comment>
<dbReference type="GO" id="GO:0009249">
    <property type="term" value="P:protein lipoylation"/>
    <property type="evidence" value="ECO:0007669"/>
    <property type="project" value="InterPro"/>
</dbReference>
<dbReference type="NCBIfam" id="TIGR00214">
    <property type="entry name" value="lipB"/>
    <property type="match status" value="1"/>
</dbReference>
<dbReference type="PANTHER" id="PTHR10993">
    <property type="entry name" value="OCTANOYLTRANSFERASE"/>
    <property type="match status" value="1"/>
</dbReference>
<evidence type="ECO:0000256" key="6">
    <source>
        <dbReference type="PIRNR" id="PIRNR016262"/>
    </source>
</evidence>
<dbReference type="GO" id="GO:0005739">
    <property type="term" value="C:mitochondrion"/>
    <property type="evidence" value="ECO:0007669"/>
    <property type="project" value="UniProtKB-SubCell"/>
</dbReference>
<dbReference type="OMA" id="GEVTYHC"/>
<dbReference type="SUPFAM" id="SSF55681">
    <property type="entry name" value="Class II aaRS and biotin synthetases"/>
    <property type="match status" value="1"/>
</dbReference>
<evidence type="ECO:0000256" key="5">
    <source>
        <dbReference type="ARBA" id="ARBA00023315"/>
    </source>
</evidence>
<evidence type="ECO:0000256" key="7">
    <source>
        <dbReference type="PIRSR" id="PIRSR016262-1"/>
    </source>
</evidence>
<dbReference type="GO" id="GO:0033819">
    <property type="term" value="F:lipoyl(octanoyl) transferase activity"/>
    <property type="evidence" value="ECO:0007669"/>
    <property type="project" value="UniProtKB-EC"/>
</dbReference>
<evidence type="ECO:0000313" key="11">
    <source>
        <dbReference type="EMBL" id="ELU14124.1"/>
    </source>
</evidence>
<gene>
    <name evidence="11" type="ORF">CAPTEDRAFT_224615</name>
</gene>
<dbReference type="FunFam" id="3.30.930.10:FF:000035">
    <property type="entry name" value="Putative lipoyltransferase 2, mitochondrial"/>
    <property type="match status" value="1"/>
</dbReference>
<dbReference type="InterPro" id="IPR000544">
    <property type="entry name" value="Octanoyltransferase"/>
</dbReference>
<dbReference type="PIRSF" id="PIRSF016262">
    <property type="entry name" value="LPLase"/>
    <property type="match status" value="1"/>
</dbReference>
<evidence type="ECO:0000259" key="10">
    <source>
        <dbReference type="PROSITE" id="PS51733"/>
    </source>
</evidence>
<reference evidence="11 13" key="2">
    <citation type="journal article" date="2013" name="Nature">
        <title>Insights into bilaterian evolution from three spiralian genomes.</title>
        <authorList>
            <person name="Simakov O."/>
            <person name="Marletaz F."/>
            <person name="Cho S.J."/>
            <person name="Edsinger-Gonzales E."/>
            <person name="Havlak P."/>
            <person name="Hellsten U."/>
            <person name="Kuo D.H."/>
            <person name="Larsson T."/>
            <person name="Lv J."/>
            <person name="Arendt D."/>
            <person name="Savage R."/>
            <person name="Osoegawa K."/>
            <person name="de Jong P."/>
            <person name="Grimwood J."/>
            <person name="Chapman J.A."/>
            <person name="Shapiro H."/>
            <person name="Aerts A."/>
            <person name="Otillar R.P."/>
            <person name="Terry A.Y."/>
            <person name="Boore J.L."/>
            <person name="Grigoriev I.V."/>
            <person name="Lindberg D.R."/>
            <person name="Seaver E.C."/>
            <person name="Weisblat D.A."/>
            <person name="Putnam N.H."/>
            <person name="Rokhsar D.S."/>
        </authorList>
    </citation>
    <scope>NUCLEOTIDE SEQUENCE</scope>
    <source>
        <strain evidence="11 13">I ESC-2004</strain>
    </source>
</reference>
<evidence type="ECO:0000256" key="2">
    <source>
        <dbReference type="ARBA" id="ARBA00004821"/>
    </source>
</evidence>
<dbReference type="Gene3D" id="3.30.930.10">
    <property type="entry name" value="Bira Bifunctional Protein, Domain 2"/>
    <property type="match status" value="1"/>
</dbReference>
<feature type="domain" description="BPL/LPL catalytic" evidence="10">
    <location>
        <begin position="41"/>
        <end position="221"/>
    </location>
</feature>
<dbReference type="FunCoup" id="R7V6C9">
    <property type="interactions" value="895"/>
</dbReference>
<dbReference type="InterPro" id="IPR004143">
    <property type="entry name" value="BPL_LPL_catalytic"/>
</dbReference>
<dbReference type="InterPro" id="IPR020605">
    <property type="entry name" value="Octanoyltransferase_CS"/>
</dbReference>
<feature type="active site" description="Acyl-thioester intermediate" evidence="7">
    <location>
        <position position="182"/>
    </location>
</feature>
<name>R7V6C9_CAPTE</name>
<dbReference type="AlphaFoldDB" id="R7V6C9"/>
<dbReference type="NCBIfam" id="NF010925">
    <property type="entry name" value="PRK14345.1"/>
    <property type="match status" value="1"/>
</dbReference>
<organism evidence="11">
    <name type="scientific">Capitella teleta</name>
    <name type="common">Polychaete worm</name>
    <dbReference type="NCBI Taxonomy" id="283909"/>
    <lineage>
        <taxon>Eukaryota</taxon>
        <taxon>Metazoa</taxon>
        <taxon>Spiralia</taxon>
        <taxon>Lophotrochozoa</taxon>
        <taxon>Annelida</taxon>
        <taxon>Polychaeta</taxon>
        <taxon>Sedentaria</taxon>
        <taxon>Scolecida</taxon>
        <taxon>Capitellidae</taxon>
        <taxon>Capitella</taxon>
    </lineage>
</organism>
<dbReference type="EMBL" id="AMQN01004941">
    <property type="status" value="NOT_ANNOTATED_CDS"/>
    <property type="molecule type" value="Genomic_DNA"/>
</dbReference>
<feature type="binding site" evidence="8">
    <location>
        <begin position="85"/>
        <end position="92"/>
    </location>
    <ligand>
        <name>substrate</name>
    </ligand>
</feature>
<dbReference type="EC" id="2.3.1.181" evidence="6"/>
<keyword evidence="4 6" id="KW-0808">Transferase</keyword>